<sequence length="167" mass="19162">MIGFFVPVIFPMELIKPTPEHIRTIMEWVKPPKIFNIWAGPGFRYPYDQKSFTEDLQLDKLHSRVLIDGSKLVAFGQVYDRLGHTHLGRLVVNPDNQGQGIGKELIQQLMALGDQCLDTSGYSLFVLAENQRAKHLYEKLGFVIKEYPEMIPMANCYYMVKDNAQSL</sequence>
<dbReference type="GO" id="GO:0016747">
    <property type="term" value="F:acyltransferase activity, transferring groups other than amino-acyl groups"/>
    <property type="evidence" value="ECO:0007669"/>
    <property type="project" value="InterPro"/>
</dbReference>
<dbReference type="STRING" id="1144748.KS2013_2199"/>
<reference evidence="3" key="1">
    <citation type="submission" date="2015-08" db="EMBL/GenBank/DDBJ databases">
        <authorList>
            <person name="Kim K.M."/>
        </authorList>
    </citation>
    <scope>NUCLEOTIDE SEQUENCE [LARGE SCALE GENOMIC DNA]</scope>
    <source>
        <strain evidence="3">KCTC 23892</strain>
    </source>
</reference>
<feature type="domain" description="N-acetyltransferase" evidence="1">
    <location>
        <begin position="12"/>
        <end position="164"/>
    </location>
</feature>
<keyword evidence="3" id="KW-1185">Reference proteome</keyword>
<dbReference type="PANTHER" id="PTHR43617">
    <property type="entry name" value="L-AMINO ACID N-ACETYLTRANSFERASE"/>
    <property type="match status" value="1"/>
</dbReference>
<dbReference type="SUPFAM" id="SSF55729">
    <property type="entry name" value="Acyl-CoA N-acyltransferases (Nat)"/>
    <property type="match status" value="1"/>
</dbReference>
<gene>
    <name evidence="2" type="ORF">KS2013_2199</name>
</gene>
<organism evidence="2 3">
    <name type="scientific">Kangiella sediminilitoris</name>
    <dbReference type="NCBI Taxonomy" id="1144748"/>
    <lineage>
        <taxon>Bacteria</taxon>
        <taxon>Pseudomonadati</taxon>
        <taxon>Pseudomonadota</taxon>
        <taxon>Gammaproteobacteria</taxon>
        <taxon>Kangiellales</taxon>
        <taxon>Kangiellaceae</taxon>
        <taxon>Kangiella</taxon>
    </lineage>
</organism>
<dbReference type="InterPro" id="IPR016181">
    <property type="entry name" value="Acyl_CoA_acyltransferase"/>
</dbReference>
<evidence type="ECO:0000313" key="3">
    <source>
        <dbReference type="Proteomes" id="UP000094147"/>
    </source>
</evidence>
<keyword evidence="2" id="KW-0808">Transferase</keyword>
<dbReference type="KEGG" id="ksd:KS2013_2199"/>
<dbReference type="EMBL" id="CP012418">
    <property type="protein sequence ID" value="AOE50904.1"/>
    <property type="molecule type" value="Genomic_DNA"/>
</dbReference>
<dbReference type="CDD" id="cd04301">
    <property type="entry name" value="NAT_SF"/>
    <property type="match status" value="1"/>
</dbReference>
<accession>A0A1B3BDJ0</accession>
<dbReference type="InterPro" id="IPR050276">
    <property type="entry name" value="MshD_Acetyltransferase"/>
</dbReference>
<protein>
    <submittedName>
        <fullName evidence="2">Acetyltransferase</fullName>
    </submittedName>
</protein>
<name>A0A1B3BDJ0_9GAMM</name>
<dbReference type="Pfam" id="PF00583">
    <property type="entry name" value="Acetyltransf_1"/>
    <property type="match status" value="1"/>
</dbReference>
<dbReference type="AlphaFoldDB" id="A0A1B3BDJ0"/>
<evidence type="ECO:0000313" key="2">
    <source>
        <dbReference type="EMBL" id="AOE50904.1"/>
    </source>
</evidence>
<dbReference type="Proteomes" id="UP000094147">
    <property type="component" value="Chromosome"/>
</dbReference>
<dbReference type="InterPro" id="IPR000182">
    <property type="entry name" value="GNAT_dom"/>
</dbReference>
<evidence type="ECO:0000259" key="1">
    <source>
        <dbReference type="PROSITE" id="PS51186"/>
    </source>
</evidence>
<dbReference type="PANTHER" id="PTHR43617:SF2">
    <property type="entry name" value="UPF0039 PROTEIN SLL0451"/>
    <property type="match status" value="1"/>
</dbReference>
<dbReference type="Gene3D" id="3.40.630.30">
    <property type="match status" value="1"/>
</dbReference>
<dbReference type="PROSITE" id="PS51186">
    <property type="entry name" value="GNAT"/>
    <property type="match status" value="1"/>
</dbReference>
<proteinExistence type="predicted"/>